<dbReference type="Gene3D" id="3.40.50.10210">
    <property type="match status" value="1"/>
</dbReference>
<accession>A0A1H0XUQ4</accession>
<keyword evidence="7 11" id="KW-0328">Glycosyltransferase</keyword>
<dbReference type="EC" id="2.4.2.21" evidence="4 11"/>
<reference evidence="14" key="1">
    <citation type="submission" date="2016-10" db="EMBL/GenBank/DDBJ databases">
        <authorList>
            <person name="Varghese N."/>
            <person name="Submissions S."/>
        </authorList>
    </citation>
    <scope>NUCLEOTIDE SEQUENCE [LARGE SCALE GENOMIC DNA]</scope>
    <source>
        <strain evidence="14">DSM 45459</strain>
    </source>
</reference>
<evidence type="ECO:0000256" key="12">
    <source>
        <dbReference type="SAM" id="MobiDB-lite"/>
    </source>
</evidence>
<comment type="catalytic activity">
    <reaction evidence="10 11">
        <text>5,6-dimethylbenzimidazole + nicotinate beta-D-ribonucleotide = alpha-ribazole 5'-phosphate + nicotinate + H(+)</text>
        <dbReference type="Rhea" id="RHEA:11196"/>
        <dbReference type="ChEBI" id="CHEBI:15378"/>
        <dbReference type="ChEBI" id="CHEBI:15890"/>
        <dbReference type="ChEBI" id="CHEBI:32544"/>
        <dbReference type="ChEBI" id="CHEBI:57502"/>
        <dbReference type="ChEBI" id="CHEBI:57918"/>
        <dbReference type="EC" id="2.4.2.21"/>
    </reaction>
</comment>
<keyword evidence="8 11" id="KW-0808">Transferase</keyword>
<sequence>MSTVPDSQSADSPTGEQVDDPNRPPVEFGAVPSPDDQAHRRAVARHGELTKPAGSLGRMEELGVWIAARQGSCPPRRFARPRAVVFAGDHGVARNGVSAYPSEVTTQMVSNIRSGGAAINALAANAGAGVRVVDISVDGATEEAVSAHKIRRSSGSLDVEDALTEQEVRSAVLAGRALADEEIDAGADLLIAGEMGIGNTTPAAVLIAALTSSEPVAVVGRGTGIDDTAWIRKTAAVRDGLRRARRVSDDPLALLRTSAGADLAAMAGFLAQASVRGTPVILDGMVVGSAAMVAEELAPGAVRWWLAGHRSVEPAAALVLDHLDLRPVLDMDMRLGEGSGAMAALPVVNAAVRVLAEMSTFEQAGIRGPTGAEATGRTEVTSDAEG</sequence>
<dbReference type="STRING" id="995062.SAMN04489718_0023"/>
<feature type="region of interest" description="Disordered" evidence="12">
    <location>
        <begin position="366"/>
        <end position="386"/>
    </location>
</feature>
<evidence type="ECO:0000313" key="14">
    <source>
        <dbReference type="Proteomes" id="UP000199301"/>
    </source>
</evidence>
<dbReference type="HAMAP" id="MF_00230">
    <property type="entry name" value="CobT"/>
    <property type="match status" value="1"/>
</dbReference>
<feature type="compositionally biased region" description="Polar residues" evidence="12">
    <location>
        <begin position="1"/>
        <end position="15"/>
    </location>
</feature>
<dbReference type="SUPFAM" id="SSF52733">
    <property type="entry name" value="Nicotinate mononucleotide:5,6-dimethylbenzimidazole phosphoribosyltransferase (CobT)"/>
    <property type="match status" value="1"/>
</dbReference>
<feature type="active site" description="Proton acceptor" evidence="11">
    <location>
        <position position="337"/>
    </location>
</feature>
<evidence type="ECO:0000256" key="11">
    <source>
        <dbReference type="HAMAP-Rule" id="MF_00230"/>
    </source>
</evidence>
<evidence type="ECO:0000256" key="2">
    <source>
        <dbReference type="ARBA" id="ARBA00005049"/>
    </source>
</evidence>
<dbReference type="PANTHER" id="PTHR43463">
    <property type="entry name" value="NICOTINATE-NUCLEOTIDE--DIMETHYLBENZIMIDAZOLE PHOSPHORIBOSYLTRANSFERASE"/>
    <property type="match status" value="1"/>
</dbReference>
<dbReference type="InterPro" id="IPR003200">
    <property type="entry name" value="Nict_dMeBzImd_PRibTrfase"/>
</dbReference>
<dbReference type="NCBIfam" id="NF000996">
    <property type="entry name" value="PRK00105.1"/>
    <property type="match status" value="1"/>
</dbReference>
<dbReference type="Gene3D" id="1.10.1610.10">
    <property type="match status" value="1"/>
</dbReference>
<keyword evidence="14" id="KW-1185">Reference proteome</keyword>
<dbReference type="Proteomes" id="UP000199301">
    <property type="component" value="Unassembled WGS sequence"/>
</dbReference>
<dbReference type="NCBIfam" id="TIGR03160">
    <property type="entry name" value="cobT_DBIPRT"/>
    <property type="match status" value="1"/>
</dbReference>
<evidence type="ECO:0000313" key="13">
    <source>
        <dbReference type="EMBL" id="SDQ06579.1"/>
    </source>
</evidence>
<proteinExistence type="inferred from homology"/>
<dbReference type="CDD" id="cd02439">
    <property type="entry name" value="DMB-PRT_CobT"/>
    <property type="match status" value="1"/>
</dbReference>
<dbReference type="GO" id="GO:0008939">
    <property type="term" value="F:nicotinate-nucleotide-dimethylbenzimidazole phosphoribosyltransferase activity"/>
    <property type="evidence" value="ECO:0007669"/>
    <property type="project" value="UniProtKB-UniRule"/>
</dbReference>
<comment type="function">
    <text evidence="1 11">Catalyzes the synthesis of alpha-ribazole-5'-phosphate from nicotinate mononucleotide (NAMN) and 5,6-dimethylbenzimidazole (DMB).</text>
</comment>
<gene>
    <name evidence="11" type="primary">cobT</name>
    <name evidence="13" type="ORF">SAMN04489718_0023</name>
</gene>
<dbReference type="InterPro" id="IPR036087">
    <property type="entry name" value="Nict_dMeBzImd_PRibTrfase_sf"/>
</dbReference>
<evidence type="ECO:0000256" key="10">
    <source>
        <dbReference type="ARBA" id="ARBA00047340"/>
    </source>
</evidence>
<dbReference type="PANTHER" id="PTHR43463:SF1">
    <property type="entry name" value="NICOTINATE-NUCLEOTIDE--DIMETHYLBENZIMIDAZOLE PHOSPHORIBOSYLTRANSFERASE"/>
    <property type="match status" value="1"/>
</dbReference>
<name>A0A1H0XUQ4_9ACTN</name>
<evidence type="ECO:0000256" key="3">
    <source>
        <dbReference type="ARBA" id="ARBA00007110"/>
    </source>
</evidence>
<comment type="similarity">
    <text evidence="3 11">Belongs to the CobT family.</text>
</comment>
<dbReference type="AlphaFoldDB" id="A0A1H0XUQ4"/>
<dbReference type="GO" id="GO:0009236">
    <property type="term" value="P:cobalamin biosynthetic process"/>
    <property type="evidence" value="ECO:0007669"/>
    <property type="project" value="UniProtKB-UniRule"/>
</dbReference>
<evidence type="ECO:0000256" key="8">
    <source>
        <dbReference type="ARBA" id="ARBA00022679"/>
    </source>
</evidence>
<dbReference type="InterPro" id="IPR023195">
    <property type="entry name" value="Nict_dMeBzImd_PRibTrfase_N"/>
</dbReference>
<keyword evidence="6 11" id="KW-0169">Cobalamin biosynthesis</keyword>
<dbReference type="InterPro" id="IPR017846">
    <property type="entry name" value="Nict_dMeBzImd_PRibTrfase_bact"/>
</dbReference>
<dbReference type="Pfam" id="PF02277">
    <property type="entry name" value="DBI_PRT"/>
    <property type="match status" value="1"/>
</dbReference>
<evidence type="ECO:0000256" key="6">
    <source>
        <dbReference type="ARBA" id="ARBA00022573"/>
    </source>
</evidence>
<evidence type="ECO:0000256" key="7">
    <source>
        <dbReference type="ARBA" id="ARBA00022676"/>
    </source>
</evidence>
<feature type="region of interest" description="Disordered" evidence="12">
    <location>
        <begin position="1"/>
        <end position="39"/>
    </location>
</feature>
<evidence type="ECO:0000256" key="9">
    <source>
        <dbReference type="ARBA" id="ARBA00030686"/>
    </source>
</evidence>
<dbReference type="UniPathway" id="UPA00061">
    <property type="reaction ID" value="UER00516"/>
</dbReference>
<dbReference type="EMBL" id="FNKO01000001">
    <property type="protein sequence ID" value="SDQ06579.1"/>
    <property type="molecule type" value="Genomic_DNA"/>
</dbReference>
<evidence type="ECO:0000256" key="4">
    <source>
        <dbReference type="ARBA" id="ARBA00011991"/>
    </source>
</evidence>
<evidence type="ECO:0000256" key="5">
    <source>
        <dbReference type="ARBA" id="ARBA00015486"/>
    </source>
</evidence>
<evidence type="ECO:0000256" key="1">
    <source>
        <dbReference type="ARBA" id="ARBA00002197"/>
    </source>
</evidence>
<comment type="pathway">
    <text evidence="2 11">Nucleoside biosynthesis; alpha-ribazole biosynthesis; alpha-ribazole from 5,6-dimethylbenzimidazole: step 1/2.</text>
</comment>
<organism evidence="13 14">
    <name type="scientific">Actinopolyspora saharensis</name>
    <dbReference type="NCBI Taxonomy" id="995062"/>
    <lineage>
        <taxon>Bacteria</taxon>
        <taxon>Bacillati</taxon>
        <taxon>Actinomycetota</taxon>
        <taxon>Actinomycetes</taxon>
        <taxon>Actinopolysporales</taxon>
        <taxon>Actinopolysporaceae</taxon>
        <taxon>Actinopolyspora</taxon>
    </lineage>
</organism>
<protein>
    <recommendedName>
        <fullName evidence="5 11">Nicotinate-nucleotide--dimethylbenzimidazole phosphoribosyltransferase</fullName>
        <shortName evidence="11">NN:DBI PRT</shortName>
        <ecNumber evidence="4 11">2.4.2.21</ecNumber>
    </recommendedName>
    <alternativeName>
        <fullName evidence="9 11">N(1)-alpha-phosphoribosyltransferase</fullName>
    </alternativeName>
</protein>